<accession>A0ABT9AZ45</accession>
<proteinExistence type="predicted"/>
<dbReference type="EC" id="2.4.-.-" evidence="3"/>
<evidence type="ECO:0000259" key="2">
    <source>
        <dbReference type="Pfam" id="PF00534"/>
    </source>
</evidence>
<comment type="caution">
    <text evidence="3">The sequence shown here is derived from an EMBL/GenBank/DDBJ whole genome shotgun (WGS) entry which is preliminary data.</text>
</comment>
<sequence>MHVVIDALVVKAGSSAVILENLLQGWREVAPEDRLTVLVSGAPAFAVPDGVELHQLTPPRGGTAGSAWLRTTGPRRAARRLGADLFLCGVVAAALAGTGSTPRGVILTDLRHELRPEQFSARRRAARRASYALSFRLADGIYTISERTRDDVVRLHPSTRGKAIPARLGSDHVDRWPTPSGPAASAGLYALAFGHFANKNVDAVLAAWAEFCTTDALWTLRLIGMGRADREAATRKVAELGIADRVELMPWLDDDAFAECFSGAGLVVFPSDFEGFGLPPIEAQRLGIPVVISADPALREVTGGLAEVATSIEPGPLADRIRAAIAATPEQLAAARLHTDDFTWAGMARTIREDLAARR</sequence>
<protein>
    <submittedName>
        <fullName evidence="3">Glycosyltransferase</fullName>
        <ecNumber evidence="3">2.4.-.-</ecNumber>
    </submittedName>
</protein>
<organism evidence="3 4">
    <name type="scientific">Nocardioides jiangxiensis</name>
    <dbReference type="NCBI Taxonomy" id="3064524"/>
    <lineage>
        <taxon>Bacteria</taxon>
        <taxon>Bacillati</taxon>
        <taxon>Actinomycetota</taxon>
        <taxon>Actinomycetes</taxon>
        <taxon>Propionibacteriales</taxon>
        <taxon>Nocardioidaceae</taxon>
        <taxon>Nocardioides</taxon>
    </lineage>
</organism>
<dbReference type="GO" id="GO:0016757">
    <property type="term" value="F:glycosyltransferase activity"/>
    <property type="evidence" value="ECO:0007669"/>
    <property type="project" value="UniProtKB-KW"/>
</dbReference>
<feature type="domain" description="Glycosyl transferase family 1" evidence="2">
    <location>
        <begin position="197"/>
        <end position="304"/>
    </location>
</feature>
<keyword evidence="4" id="KW-1185">Reference proteome</keyword>
<evidence type="ECO:0000313" key="4">
    <source>
        <dbReference type="Proteomes" id="UP001233314"/>
    </source>
</evidence>
<dbReference type="Proteomes" id="UP001233314">
    <property type="component" value="Unassembled WGS sequence"/>
</dbReference>
<dbReference type="PANTHER" id="PTHR46401:SF2">
    <property type="entry name" value="GLYCOSYLTRANSFERASE WBBK-RELATED"/>
    <property type="match status" value="1"/>
</dbReference>
<dbReference type="PANTHER" id="PTHR46401">
    <property type="entry name" value="GLYCOSYLTRANSFERASE WBBK-RELATED"/>
    <property type="match status" value="1"/>
</dbReference>
<name>A0ABT9AZ45_9ACTN</name>
<dbReference type="InterPro" id="IPR001296">
    <property type="entry name" value="Glyco_trans_1"/>
</dbReference>
<keyword evidence="3" id="KW-0328">Glycosyltransferase</keyword>
<dbReference type="Gene3D" id="3.40.50.2000">
    <property type="entry name" value="Glycogen Phosphorylase B"/>
    <property type="match status" value="1"/>
</dbReference>
<dbReference type="SUPFAM" id="SSF53756">
    <property type="entry name" value="UDP-Glycosyltransferase/glycogen phosphorylase"/>
    <property type="match status" value="1"/>
</dbReference>
<dbReference type="RefSeq" id="WP_305027244.1">
    <property type="nucleotide sequence ID" value="NZ_JAUQTA010000001.1"/>
</dbReference>
<keyword evidence="1 3" id="KW-0808">Transferase</keyword>
<dbReference type="Pfam" id="PF00534">
    <property type="entry name" value="Glycos_transf_1"/>
    <property type="match status" value="1"/>
</dbReference>
<reference evidence="3 4" key="1">
    <citation type="submission" date="2023-07" db="EMBL/GenBank/DDBJ databases">
        <title>Nocardioides sp. nov WY-20 isolated from soil.</title>
        <authorList>
            <person name="Liu B."/>
            <person name="Wan Y."/>
        </authorList>
    </citation>
    <scope>NUCLEOTIDE SEQUENCE [LARGE SCALE GENOMIC DNA]</scope>
    <source>
        <strain evidence="3 4">WY-20</strain>
    </source>
</reference>
<gene>
    <name evidence="3" type="ORF">Q5722_05700</name>
</gene>
<evidence type="ECO:0000313" key="3">
    <source>
        <dbReference type="EMBL" id="MDO7867861.1"/>
    </source>
</evidence>
<evidence type="ECO:0000256" key="1">
    <source>
        <dbReference type="ARBA" id="ARBA00022679"/>
    </source>
</evidence>
<dbReference type="EMBL" id="JAUQTA010000001">
    <property type="protein sequence ID" value="MDO7867861.1"/>
    <property type="molecule type" value="Genomic_DNA"/>
</dbReference>